<dbReference type="EMBL" id="PDJQ01000001">
    <property type="protein sequence ID" value="PFG74414.1"/>
    <property type="molecule type" value="Genomic_DNA"/>
</dbReference>
<dbReference type="AlphaFoldDB" id="A0A2A9HEI6"/>
<dbReference type="PANTHER" id="PTHR30137">
    <property type="entry name" value="LUCIFERASE-LIKE MONOOXYGENASE"/>
    <property type="match status" value="1"/>
</dbReference>
<name>A0A2A9HEI6_TEPT2</name>
<dbReference type="InterPro" id="IPR050766">
    <property type="entry name" value="Bact_Lucif_Oxidored"/>
</dbReference>
<evidence type="ECO:0000256" key="1">
    <source>
        <dbReference type="ARBA" id="ARBA00010426"/>
    </source>
</evidence>
<keyword evidence="2" id="KW-0285">Flavoprotein</keyword>
<evidence type="ECO:0000256" key="2">
    <source>
        <dbReference type="ARBA" id="ARBA00022630"/>
    </source>
</evidence>
<dbReference type="InterPro" id="IPR011251">
    <property type="entry name" value="Luciferase-like_dom"/>
</dbReference>
<dbReference type="InterPro" id="IPR036661">
    <property type="entry name" value="Luciferase-like_sf"/>
</dbReference>
<dbReference type="PANTHER" id="PTHR30137:SF16">
    <property type="entry name" value="BLL0895 PROTEIN"/>
    <property type="match status" value="1"/>
</dbReference>
<evidence type="ECO:0000259" key="5">
    <source>
        <dbReference type="Pfam" id="PF00296"/>
    </source>
</evidence>
<dbReference type="Gene3D" id="3.20.20.30">
    <property type="entry name" value="Luciferase-like domain"/>
    <property type="match status" value="1"/>
</dbReference>
<evidence type="ECO:0000313" key="6">
    <source>
        <dbReference type="EMBL" id="PFG74414.1"/>
    </source>
</evidence>
<evidence type="ECO:0000256" key="3">
    <source>
        <dbReference type="ARBA" id="ARBA00023002"/>
    </source>
</evidence>
<dbReference type="RefSeq" id="WP_098504841.1">
    <property type="nucleotide sequence ID" value="NZ_PDJQ01000001.1"/>
</dbReference>
<organism evidence="6 7">
    <name type="scientific">Tepidiforma thermophila (strain KCTC 52669 / CGMCC 1.13589 / G233)</name>
    <dbReference type="NCBI Taxonomy" id="2761530"/>
    <lineage>
        <taxon>Bacteria</taxon>
        <taxon>Bacillati</taxon>
        <taxon>Chloroflexota</taxon>
        <taxon>Tepidiformia</taxon>
        <taxon>Tepidiformales</taxon>
        <taxon>Tepidiformaceae</taxon>
        <taxon>Tepidiforma</taxon>
    </lineage>
</organism>
<accession>A0A2A9HEI6</accession>
<dbReference type="GO" id="GO:0005829">
    <property type="term" value="C:cytosol"/>
    <property type="evidence" value="ECO:0007669"/>
    <property type="project" value="TreeGrafter"/>
</dbReference>
<dbReference type="Pfam" id="PF00296">
    <property type="entry name" value="Bac_luciferase"/>
    <property type="match status" value="1"/>
</dbReference>
<dbReference type="GO" id="GO:0004497">
    <property type="term" value="F:monooxygenase activity"/>
    <property type="evidence" value="ECO:0007669"/>
    <property type="project" value="UniProtKB-KW"/>
</dbReference>
<keyword evidence="7" id="KW-1185">Reference proteome</keyword>
<dbReference type="SUPFAM" id="SSF51679">
    <property type="entry name" value="Bacterial luciferase-like"/>
    <property type="match status" value="1"/>
</dbReference>
<keyword evidence="3" id="KW-0560">Oxidoreductase</keyword>
<dbReference type="GO" id="GO:0016705">
    <property type="term" value="F:oxidoreductase activity, acting on paired donors, with incorporation or reduction of molecular oxygen"/>
    <property type="evidence" value="ECO:0007669"/>
    <property type="project" value="InterPro"/>
</dbReference>
<feature type="domain" description="Luciferase-like" evidence="5">
    <location>
        <begin position="1"/>
        <end position="318"/>
    </location>
</feature>
<gene>
    <name evidence="6" type="ORF">A9A59_1638</name>
</gene>
<protein>
    <submittedName>
        <fullName evidence="6">Alkanesulfonate monooxygenase SsuD/methylene tetrahydromethanopterin reductase-like flavin-dependent oxidoreductase (Luciferase family)</fullName>
    </submittedName>
</protein>
<comment type="similarity">
    <text evidence="1">Belongs to the bacterial luciferase oxidoreductase family.</text>
</comment>
<evidence type="ECO:0000313" key="7">
    <source>
        <dbReference type="Proteomes" id="UP000223071"/>
    </source>
</evidence>
<evidence type="ECO:0000256" key="4">
    <source>
        <dbReference type="ARBA" id="ARBA00023033"/>
    </source>
</evidence>
<reference evidence="6 7" key="1">
    <citation type="submission" date="2017-09" db="EMBL/GenBank/DDBJ databases">
        <title>Sequencing the genomes of two abundant thermophiles in Great Basin hot springs: Thermocrinis jamiesonii and novel Chloroflexi Thermoflexus hugenholtzii.</title>
        <authorList>
            <person name="Hedlund B."/>
        </authorList>
    </citation>
    <scope>NUCLEOTIDE SEQUENCE [LARGE SCALE GENOMIC DNA]</scope>
    <source>
        <strain evidence="6 7">G233</strain>
    </source>
</reference>
<comment type="caution">
    <text evidence="6">The sequence shown here is derived from an EMBL/GenBank/DDBJ whole genome shotgun (WGS) entry which is preliminary data.</text>
</comment>
<keyword evidence="4 6" id="KW-0503">Monooxygenase</keyword>
<dbReference type="Proteomes" id="UP000223071">
    <property type="component" value="Unassembled WGS sequence"/>
</dbReference>
<sequence length="365" mass="41421">MQLGLFMMPTHPPERSPYDGAQWDLQMIRWADELGFDEAWIGEHFTAIWEPVPAPDLLIAQALLQTSRIKLAPGAHLLPYHHPAELAARVAYLDHLARGRFMFGIGSSGLPSDWHLFNVDGAAGENRRMTAEALEIILRIWEAEGEMRYEGQYWTVHVPPPMVDGLLYHHLKPFQKPHPPIGIAGLSPRSDTLRLAGERGFIPMSLNLSPHYISTHWEVYEEAARAAGRDPNRASWRIVREVFVAETDAEARRWCLEGNMGRQEREYLLPLFRAFDFAQWMTSDPNVSPADLTPEYFVDHGWLVGSVETVTEKLLEMDRQVGGFGTLLVLGFDYADQPGPWRQSMEVLAREVMPRVNRALQPAPA</sequence>
<proteinExistence type="inferred from homology"/>